<feature type="transmembrane region" description="Helical" evidence="2">
    <location>
        <begin position="23"/>
        <end position="44"/>
    </location>
</feature>
<keyword evidence="3" id="KW-1185">Reference proteome</keyword>
<protein>
    <submittedName>
        <fullName evidence="4">Uncharacterized protein LOC106013188</fullName>
    </submittedName>
</protein>
<evidence type="ECO:0000313" key="4">
    <source>
        <dbReference type="RefSeq" id="XP_035828381.1"/>
    </source>
</evidence>
<dbReference type="Proteomes" id="UP000694888">
    <property type="component" value="Unplaced"/>
</dbReference>
<keyword evidence="2" id="KW-0472">Membrane</keyword>
<name>A0ABM1W138_APLCA</name>
<feature type="transmembrane region" description="Helical" evidence="2">
    <location>
        <begin position="186"/>
        <end position="207"/>
    </location>
</feature>
<feature type="region of interest" description="Disordered" evidence="1">
    <location>
        <begin position="251"/>
        <end position="270"/>
    </location>
</feature>
<feature type="transmembrane region" description="Helical" evidence="2">
    <location>
        <begin position="148"/>
        <end position="166"/>
    </location>
</feature>
<evidence type="ECO:0000256" key="2">
    <source>
        <dbReference type="SAM" id="Phobius"/>
    </source>
</evidence>
<dbReference type="RefSeq" id="XP_035828381.1">
    <property type="nucleotide sequence ID" value="XM_035972488.1"/>
</dbReference>
<evidence type="ECO:0000256" key="1">
    <source>
        <dbReference type="SAM" id="MobiDB-lite"/>
    </source>
</evidence>
<reference evidence="4" key="1">
    <citation type="submission" date="2025-08" db="UniProtKB">
        <authorList>
            <consortium name="RefSeq"/>
        </authorList>
    </citation>
    <scope>IDENTIFICATION</scope>
</reference>
<dbReference type="GeneID" id="106013188"/>
<organism evidence="3 4">
    <name type="scientific">Aplysia californica</name>
    <name type="common">California sea hare</name>
    <dbReference type="NCBI Taxonomy" id="6500"/>
    <lineage>
        <taxon>Eukaryota</taxon>
        <taxon>Metazoa</taxon>
        <taxon>Spiralia</taxon>
        <taxon>Lophotrochozoa</taxon>
        <taxon>Mollusca</taxon>
        <taxon>Gastropoda</taxon>
        <taxon>Heterobranchia</taxon>
        <taxon>Euthyneura</taxon>
        <taxon>Tectipleura</taxon>
        <taxon>Aplysiida</taxon>
        <taxon>Aplysioidea</taxon>
        <taxon>Aplysiidae</taxon>
        <taxon>Aplysia</taxon>
    </lineage>
</organism>
<keyword evidence="2" id="KW-1133">Transmembrane helix</keyword>
<feature type="transmembrane region" description="Helical" evidence="2">
    <location>
        <begin position="109"/>
        <end position="127"/>
    </location>
</feature>
<evidence type="ECO:0000313" key="3">
    <source>
        <dbReference type="Proteomes" id="UP000694888"/>
    </source>
</evidence>
<gene>
    <name evidence="4" type="primary">LOC106013188</name>
</gene>
<accession>A0ABM1W138</accession>
<dbReference type="Gene3D" id="1.20.140.150">
    <property type="match status" value="1"/>
</dbReference>
<proteinExistence type="predicted"/>
<keyword evidence="2" id="KW-0812">Transmembrane</keyword>
<feature type="compositionally biased region" description="Basic and acidic residues" evidence="1">
    <location>
        <begin position="254"/>
        <end position="264"/>
    </location>
</feature>
<sequence>MVSETEGPPGSAANSPSFTSRPFMFYFGVAINFLGVALFLAGVASDSWLVFDAQDDVTTQKWTTGVIVIRKKRLRNFGLWSACREDGLCDHLWLVVGGLDKVSVQLTQTMFMAAVMMYLLGLAVEALQLAICVKGHCLLVRYLKDRQVAEIVFPIAAVSGLTAMLLMGNLKRSMIMHAPHTQHVGWGFVCTLTGILLTVVGVVCTMLNQHKVHSSGMGRFLQVAKTWRRRRPLQSRRGQASNVVVITDGLPPDIHTEQIDDVTDHSSSNQ</sequence>